<evidence type="ECO:0000313" key="2">
    <source>
        <dbReference type="Proteomes" id="UP000190423"/>
    </source>
</evidence>
<dbReference type="RefSeq" id="WP_143593141.1">
    <property type="nucleotide sequence ID" value="NZ_JAXEZX010000054.1"/>
</dbReference>
<sequence length="278" mass="30992">MQFGILYLMMTDSYLYSEIFSRFGTVQRARGCFLYTKKGVRLTDLYQEGGRAVLGWGGTAFTRFKNVLNRGITGSYITEFEVQTQKAVAKLLNSPRTVLFYPSYASALKAALTVSPNGTAFYKPWNPAESDFSGQDCVIIAPPLPWTQTVYIVAAIPEVVEVALAAGRTVPVSERIPAPLNAAVARALFDLAAELPRRSEKDWFLYDNLISAYWERKGPYLFPKVLEEQYKSFVLHCLDCALVISPDYNTPSIVPFGADRGVFSKLKQKPFDTGSSSR</sequence>
<dbReference type="AlphaFoldDB" id="A0A1T4JJE1"/>
<name>A0A1T4JJE1_TREPO</name>
<dbReference type="Proteomes" id="UP000190423">
    <property type="component" value="Unassembled WGS sequence"/>
</dbReference>
<organism evidence="1 2">
    <name type="scientific">Treponema porcinum</name>
    <dbReference type="NCBI Taxonomy" id="261392"/>
    <lineage>
        <taxon>Bacteria</taxon>
        <taxon>Pseudomonadati</taxon>
        <taxon>Spirochaetota</taxon>
        <taxon>Spirochaetia</taxon>
        <taxon>Spirochaetales</taxon>
        <taxon>Treponemataceae</taxon>
        <taxon>Treponema</taxon>
    </lineage>
</organism>
<protein>
    <submittedName>
        <fullName evidence="1">Uncharacterized protein</fullName>
    </submittedName>
</protein>
<reference evidence="1 2" key="1">
    <citation type="submission" date="2017-02" db="EMBL/GenBank/DDBJ databases">
        <authorList>
            <person name="Peterson S.W."/>
        </authorList>
    </citation>
    <scope>NUCLEOTIDE SEQUENCE [LARGE SCALE GENOMIC DNA]</scope>
    <source>
        <strain evidence="1 2">ATCC BAA-908</strain>
    </source>
</reference>
<keyword evidence="2" id="KW-1185">Reference proteome</keyword>
<dbReference type="STRING" id="261392.SAMN02745149_00428"/>
<accession>A0A1T4JJE1</accession>
<evidence type="ECO:0000313" key="1">
    <source>
        <dbReference type="EMBL" id="SJZ30286.1"/>
    </source>
</evidence>
<dbReference type="EMBL" id="FUWG01000003">
    <property type="protein sequence ID" value="SJZ30286.1"/>
    <property type="molecule type" value="Genomic_DNA"/>
</dbReference>
<proteinExistence type="predicted"/>
<gene>
    <name evidence="1" type="ORF">SAMN02745149_00428</name>
</gene>